<protein>
    <submittedName>
        <fullName evidence="2">Uncharacterized protein</fullName>
    </submittedName>
</protein>
<dbReference type="Proteomes" id="UP000199759">
    <property type="component" value="Unassembled WGS sequence"/>
</dbReference>
<feature type="region of interest" description="Disordered" evidence="1">
    <location>
        <begin position="158"/>
        <end position="179"/>
    </location>
</feature>
<sequence length="179" mass="19901">MTKNPDKTGHAEPAERPQTAKTPRRDAAAWYPHILQYRAGTPAGVIAERVGGKRHTVYRAEARLRALPDAKMAEVREEALRRRRLEAEAEYLVGDPAVATKIANAYVALRRAEHEERTAMMETRNTARPGENKEAKLSDAEVELLRADLRRRYIPELPARAEGCDAGSGDGKPAGRTRP</sequence>
<dbReference type="AlphaFoldDB" id="A0A1G9Q380"/>
<reference evidence="2 3" key="1">
    <citation type="submission" date="2016-10" db="EMBL/GenBank/DDBJ databases">
        <authorList>
            <person name="de Groot N.N."/>
        </authorList>
    </citation>
    <scope>NUCLEOTIDE SEQUENCE [LARGE SCALE GENOMIC DNA]</scope>
    <source>
        <strain evidence="2 3">DSM 16077</strain>
    </source>
</reference>
<evidence type="ECO:0000256" key="1">
    <source>
        <dbReference type="SAM" id="MobiDB-lite"/>
    </source>
</evidence>
<dbReference type="STRING" id="144026.SAMN04488568_104146"/>
<evidence type="ECO:0000313" key="2">
    <source>
        <dbReference type="EMBL" id="SDM05502.1"/>
    </source>
</evidence>
<feature type="region of interest" description="Disordered" evidence="1">
    <location>
        <begin position="1"/>
        <end position="27"/>
    </location>
</feature>
<proteinExistence type="predicted"/>
<name>A0A1G9Q380_9PROT</name>
<feature type="compositionally biased region" description="Basic and acidic residues" evidence="1">
    <location>
        <begin position="1"/>
        <end position="15"/>
    </location>
</feature>
<organism evidence="2 3">
    <name type="scientific">Maricaulis salignorans</name>
    <dbReference type="NCBI Taxonomy" id="144026"/>
    <lineage>
        <taxon>Bacteria</taxon>
        <taxon>Pseudomonadati</taxon>
        <taxon>Pseudomonadota</taxon>
        <taxon>Alphaproteobacteria</taxon>
        <taxon>Maricaulales</taxon>
        <taxon>Maricaulaceae</taxon>
        <taxon>Maricaulis</taxon>
    </lineage>
</organism>
<keyword evidence="3" id="KW-1185">Reference proteome</keyword>
<accession>A0A1G9Q380</accession>
<dbReference type="RefSeq" id="WP_176780264.1">
    <property type="nucleotide sequence ID" value="NZ_FNHG01000004.1"/>
</dbReference>
<dbReference type="EMBL" id="FNHG01000004">
    <property type="protein sequence ID" value="SDM05502.1"/>
    <property type="molecule type" value="Genomic_DNA"/>
</dbReference>
<evidence type="ECO:0000313" key="3">
    <source>
        <dbReference type="Proteomes" id="UP000199759"/>
    </source>
</evidence>
<gene>
    <name evidence="2" type="ORF">SAMN04488568_104146</name>
</gene>